<comment type="caution">
    <text evidence="6">The sequence shown here is derived from an EMBL/GenBank/DDBJ whole genome shotgun (WGS) entry which is preliminary data.</text>
</comment>
<comment type="similarity">
    <text evidence="2">Belongs to the bacterial solute-binding protein 5 family.</text>
</comment>
<dbReference type="InterPro" id="IPR000914">
    <property type="entry name" value="SBP_5_dom"/>
</dbReference>
<dbReference type="GO" id="GO:1904680">
    <property type="term" value="F:peptide transmembrane transporter activity"/>
    <property type="evidence" value="ECO:0007669"/>
    <property type="project" value="TreeGrafter"/>
</dbReference>
<dbReference type="SUPFAM" id="SSF53850">
    <property type="entry name" value="Periplasmic binding protein-like II"/>
    <property type="match status" value="1"/>
</dbReference>
<accession>A0A0T5NSZ1</accession>
<sequence>MTRRHSRATTPAIAVSRTRFLTAALTGLCIAALAATTALAQDEAADETIIKSHGYSYFGELKYPEDYEHFSYVNPDAPKGGEISIALAGSFDSMNPYTRNGRASALSTIGYESLLGQVLAGSGSLPGDDMNGLYGLVAHTVEYPEDKSWVIFHMRPEATFSDGTPVTAEDVAFSHNLLLDQGLKSYAEAVRKRIPKVEVLDEHTVKFYFAEGISRRSLIDQVGTVPIWSKAWYEETGARLDEPRLEISPGSGPYVIEEVVPNRRVVIKRNPDYWGWDLPINKGRHNFDTIRLEYFADATAAFEAFKAGEVTYRTEADPKQWASAYDFPAANKGWVKLEAIPDGSPPQMTGIVFNTRRDVLKDKRVRQAIALMFNFEWTNESLFAGFYEQQRSYSTGTPLEATGVPEGDELEFLNSLGDVVPEEVKTTEPWVPHTSDPARLTSRKNKRQALRLMQEAGYTVGDDGRMRGEDGQVLRLDFLLNASGQPTEKAVAENFISNLQDLGLDARVEAVDSAQFTKRERDHDYDLVFDGYPALMGTGTGLAQRFGSEAADDLFNPAGLRSPMVDRIIEESLMTESQEEEDMTIRALDRALRHEFVLIPDGYAPDHWVAYWDQYGRPEEIPPYLLGTLDFWWYDAEKAQKLREAGAL</sequence>
<dbReference type="GO" id="GO:0042884">
    <property type="term" value="P:microcin transport"/>
    <property type="evidence" value="ECO:0007669"/>
    <property type="project" value="TreeGrafter"/>
</dbReference>
<dbReference type="STRING" id="1641875.XM53_14355"/>
<dbReference type="InterPro" id="IPR039424">
    <property type="entry name" value="SBP_5"/>
</dbReference>
<dbReference type="InterPro" id="IPR006311">
    <property type="entry name" value="TAT_signal"/>
</dbReference>
<evidence type="ECO:0000256" key="4">
    <source>
        <dbReference type="SAM" id="SignalP"/>
    </source>
</evidence>
<keyword evidence="7" id="KW-1185">Reference proteome</keyword>
<dbReference type="PATRIC" id="fig|1641875.4.peg.675"/>
<dbReference type="PANTHER" id="PTHR30290">
    <property type="entry name" value="PERIPLASMIC BINDING COMPONENT OF ABC TRANSPORTER"/>
    <property type="match status" value="1"/>
</dbReference>
<evidence type="ECO:0000256" key="3">
    <source>
        <dbReference type="ARBA" id="ARBA00022729"/>
    </source>
</evidence>
<dbReference type="AlphaFoldDB" id="A0A0T5NSZ1"/>
<dbReference type="CDD" id="cd08497">
    <property type="entry name" value="MbnE-like"/>
    <property type="match status" value="1"/>
</dbReference>
<dbReference type="PIRSF" id="PIRSF002741">
    <property type="entry name" value="MppA"/>
    <property type="match status" value="1"/>
</dbReference>
<dbReference type="Gene3D" id="3.40.190.10">
    <property type="entry name" value="Periplasmic binding protein-like II"/>
    <property type="match status" value="1"/>
</dbReference>
<reference evidence="6 7" key="1">
    <citation type="submission" date="2015-04" db="EMBL/GenBank/DDBJ databases">
        <title>The draft genome sequence of Roseovarius sp.R12b.</title>
        <authorList>
            <person name="Li G."/>
            <person name="Lai Q."/>
            <person name="Shao Z."/>
            <person name="Yan P."/>
        </authorList>
    </citation>
    <scope>NUCLEOTIDE SEQUENCE [LARGE SCALE GENOMIC DNA]</scope>
    <source>
        <strain evidence="6 7">R12B</strain>
    </source>
</reference>
<dbReference type="Pfam" id="PF00496">
    <property type="entry name" value="SBP_bac_5"/>
    <property type="match status" value="1"/>
</dbReference>
<dbReference type="GO" id="GO:0030288">
    <property type="term" value="C:outer membrane-bounded periplasmic space"/>
    <property type="evidence" value="ECO:0007669"/>
    <property type="project" value="TreeGrafter"/>
</dbReference>
<evidence type="ECO:0000313" key="6">
    <source>
        <dbReference type="EMBL" id="KRS11870.1"/>
    </source>
</evidence>
<keyword evidence="3 4" id="KW-0732">Signal</keyword>
<dbReference type="RefSeq" id="WP_057794476.1">
    <property type="nucleotide sequence ID" value="NZ_LAXJ01000016.1"/>
</dbReference>
<evidence type="ECO:0000313" key="7">
    <source>
        <dbReference type="Proteomes" id="UP000051295"/>
    </source>
</evidence>
<evidence type="ECO:0000256" key="2">
    <source>
        <dbReference type="ARBA" id="ARBA00005695"/>
    </source>
</evidence>
<evidence type="ECO:0000259" key="5">
    <source>
        <dbReference type="Pfam" id="PF00496"/>
    </source>
</evidence>
<name>A0A0T5NSZ1_9RHOB</name>
<feature type="domain" description="Solute-binding protein family 5" evidence="5">
    <location>
        <begin position="136"/>
        <end position="546"/>
    </location>
</feature>
<dbReference type="PROSITE" id="PS51318">
    <property type="entry name" value="TAT"/>
    <property type="match status" value="1"/>
</dbReference>
<dbReference type="GO" id="GO:0015833">
    <property type="term" value="P:peptide transport"/>
    <property type="evidence" value="ECO:0007669"/>
    <property type="project" value="TreeGrafter"/>
</dbReference>
<protein>
    <submittedName>
        <fullName evidence="6">Peptide ABC transporter substrate-binding protein</fullName>
    </submittedName>
</protein>
<dbReference type="OrthoDB" id="9803988at2"/>
<dbReference type="Gene3D" id="3.10.105.10">
    <property type="entry name" value="Dipeptide-binding Protein, Domain 3"/>
    <property type="match status" value="1"/>
</dbReference>
<dbReference type="PANTHER" id="PTHR30290:SF64">
    <property type="entry name" value="ABC TRANSPORTER PERIPLASMIC BINDING PROTEIN"/>
    <property type="match status" value="1"/>
</dbReference>
<gene>
    <name evidence="6" type="ORF">XM53_14355</name>
</gene>
<proteinExistence type="inferred from homology"/>
<evidence type="ECO:0000256" key="1">
    <source>
        <dbReference type="ARBA" id="ARBA00004418"/>
    </source>
</evidence>
<feature type="signal peptide" evidence="4">
    <location>
        <begin position="1"/>
        <end position="40"/>
    </location>
</feature>
<feature type="chain" id="PRO_5006663865" evidence="4">
    <location>
        <begin position="41"/>
        <end position="648"/>
    </location>
</feature>
<dbReference type="InterPro" id="IPR030678">
    <property type="entry name" value="Peptide/Ni-bd"/>
</dbReference>
<organism evidence="6 7">
    <name type="scientific">Roseovarius atlanticus</name>
    <dbReference type="NCBI Taxonomy" id="1641875"/>
    <lineage>
        <taxon>Bacteria</taxon>
        <taxon>Pseudomonadati</taxon>
        <taxon>Pseudomonadota</taxon>
        <taxon>Alphaproteobacteria</taxon>
        <taxon>Rhodobacterales</taxon>
        <taxon>Roseobacteraceae</taxon>
        <taxon>Roseovarius</taxon>
    </lineage>
</organism>
<comment type="subcellular location">
    <subcellularLocation>
        <location evidence="1">Periplasm</location>
    </subcellularLocation>
</comment>
<dbReference type="GO" id="GO:0043190">
    <property type="term" value="C:ATP-binding cassette (ABC) transporter complex"/>
    <property type="evidence" value="ECO:0007669"/>
    <property type="project" value="InterPro"/>
</dbReference>
<dbReference type="Proteomes" id="UP000051295">
    <property type="component" value="Unassembled WGS sequence"/>
</dbReference>
<dbReference type="EMBL" id="LAXJ01000016">
    <property type="protein sequence ID" value="KRS11870.1"/>
    <property type="molecule type" value="Genomic_DNA"/>
</dbReference>